<evidence type="ECO:0000313" key="3">
    <source>
        <dbReference type="Proteomes" id="UP001221898"/>
    </source>
</evidence>
<proteinExistence type="predicted"/>
<organism evidence="2 3">
    <name type="scientific">Aldrovandia affinis</name>
    <dbReference type="NCBI Taxonomy" id="143900"/>
    <lineage>
        <taxon>Eukaryota</taxon>
        <taxon>Metazoa</taxon>
        <taxon>Chordata</taxon>
        <taxon>Craniata</taxon>
        <taxon>Vertebrata</taxon>
        <taxon>Euteleostomi</taxon>
        <taxon>Actinopterygii</taxon>
        <taxon>Neopterygii</taxon>
        <taxon>Teleostei</taxon>
        <taxon>Notacanthiformes</taxon>
        <taxon>Halosauridae</taxon>
        <taxon>Aldrovandia</taxon>
    </lineage>
</organism>
<sequence>MENGGALLTGSMRAPNRIRDRADEDSVPSVRLGASFKTPCESETRFSHGPPSTTCPREQENRTPSQPSVTQETSMAISTPPGSLLPPSLAPPRPPTHQTSPLPGRAATSVSGETAAISGCAGRVPL</sequence>
<dbReference type="Proteomes" id="UP001221898">
    <property type="component" value="Unassembled WGS sequence"/>
</dbReference>
<comment type="caution">
    <text evidence="2">The sequence shown here is derived from an EMBL/GenBank/DDBJ whole genome shotgun (WGS) entry which is preliminary data.</text>
</comment>
<name>A0AAD7RUS4_9TELE</name>
<dbReference type="AlphaFoldDB" id="A0AAD7RUS4"/>
<reference evidence="2" key="1">
    <citation type="journal article" date="2023" name="Science">
        <title>Genome structures resolve the early diversification of teleost fishes.</title>
        <authorList>
            <person name="Parey E."/>
            <person name="Louis A."/>
            <person name="Montfort J."/>
            <person name="Bouchez O."/>
            <person name="Roques C."/>
            <person name="Iampietro C."/>
            <person name="Lluch J."/>
            <person name="Castinel A."/>
            <person name="Donnadieu C."/>
            <person name="Desvignes T."/>
            <person name="Floi Bucao C."/>
            <person name="Jouanno E."/>
            <person name="Wen M."/>
            <person name="Mejri S."/>
            <person name="Dirks R."/>
            <person name="Jansen H."/>
            <person name="Henkel C."/>
            <person name="Chen W.J."/>
            <person name="Zahm M."/>
            <person name="Cabau C."/>
            <person name="Klopp C."/>
            <person name="Thompson A.W."/>
            <person name="Robinson-Rechavi M."/>
            <person name="Braasch I."/>
            <person name="Lecointre G."/>
            <person name="Bobe J."/>
            <person name="Postlethwait J.H."/>
            <person name="Berthelot C."/>
            <person name="Roest Crollius H."/>
            <person name="Guiguen Y."/>
        </authorList>
    </citation>
    <scope>NUCLEOTIDE SEQUENCE</scope>
    <source>
        <strain evidence="2">NC1722</strain>
    </source>
</reference>
<evidence type="ECO:0000313" key="2">
    <source>
        <dbReference type="EMBL" id="KAJ8390744.1"/>
    </source>
</evidence>
<keyword evidence="3" id="KW-1185">Reference proteome</keyword>
<accession>A0AAD7RUS4</accession>
<feature type="compositionally biased region" description="Low complexity" evidence="1">
    <location>
        <begin position="78"/>
        <end position="87"/>
    </location>
</feature>
<gene>
    <name evidence="2" type="ORF">AAFF_G00101240</name>
</gene>
<dbReference type="EMBL" id="JAINUG010000166">
    <property type="protein sequence ID" value="KAJ8390744.1"/>
    <property type="molecule type" value="Genomic_DNA"/>
</dbReference>
<protein>
    <submittedName>
        <fullName evidence="2">Uncharacterized protein</fullName>
    </submittedName>
</protein>
<feature type="compositionally biased region" description="Polar residues" evidence="1">
    <location>
        <begin position="50"/>
        <end position="77"/>
    </location>
</feature>
<evidence type="ECO:0000256" key="1">
    <source>
        <dbReference type="SAM" id="MobiDB-lite"/>
    </source>
</evidence>
<feature type="region of interest" description="Disordered" evidence="1">
    <location>
        <begin position="1"/>
        <end position="126"/>
    </location>
</feature>